<reference evidence="3" key="1">
    <citation type="journal article" date="2020" name="Stud. Mycol.">
        <title>101 Dothideomycetes genomes: a test case for predicting lifestyles and emergence of pathogens.</title>
        <authorList>
            <person name="Haridas S."/>
            <person name="Albert R."/>
            <person name="Binder M."/>
            <person name="Bloem J."/>
            <person name="Labutti K."/>
            <person name="Salamov A."/>
            <person name="Andreopoulos B."/>
            <person name="Baker S."/>
            <person name="Barry K."/>
            <person name="Bills G."/>
            <person name="Bluhm B."/>
            <person name="Cannon C."/>
            <person name="Castanera R."/>
            <person name="Culley D."/>
            <person name="Daum C."/>
            <person name="Ezra D."/>
            <person name="Gonzalez J."/>
            <person name="Henrissat B."/>
            <person name="Kuo A."/>
            <person name="Liang C."/>
            <person name="Lipzen A."/>
            <person name="Lutzoni F."/>
            <person name="Magnuson J."/>
            <person name="Mondo S."/>
            <person name="Nolan M."/>
            <person name="Ohm R."/>
            <person name="Pangilinan J."/>
            <person name="Park H.-J."/>
            <person name="Ramirez L."/>
            <person name="Alfaro M."/>
            <person name="Sun H."/>
            <person name="Tritt A."/>
            <person name="Yoshinaga Y."/>
            <person name="Zwiers L.-H."/>
            <person name="Turgeon B."/>
            <person name="Goodwin S."/>
            <person name="Spatafora J."/>
            <person name="Crous P."/>
            <person name="Grigoriev I."/>
        </authorList>
    </citation>
    <scope>NUCLEOTIDE SEQUENCE</scope>
    <source>
        <strain evidence="3">CBS 122681</strain>
    </source>
</reference>
<proteinExistence type="predicted"/>
<dbReference type="EMBL" id="MU004571">
    <property type="protein sequence ID" value="KAF2647915.1"/>
    <property type="molecule type" value="Genomic_DNA"/>
</dbReference>
<feature type="compositionally biased region" description="Basic and acidic residues" evidence="2">
    <location>
        <begin position="1"/>
        <end position="14"/>
    </location>
</feature>
<dbReference type="AlphaFoldDB" id="A0A6A6SJ76"/>
<sequence>MSDHDPQPRTERSPKSSSTKPRKPEPKRKRQSAKAIGFRSLYTSVPPPATDVPESDWEKRDQQNATLRKELGKHYIEEMKSTAATLLPSRSNRDEITYRSADLFILEIEAVDDGDYHFKASIEAVHGPKDAPISAALWETPDHHKDDVAAIKELQKILNDILETEPEAVERWKRESQDRKREIWNRLKSQIEQEVGAQLRDIERRFQESIESRLDWKIERIEARLKKLEDRFQKLCELGAGSGTQAACGLHSDCRSRETQVRRELAGPIIGSAPGGAYLADIDRSDRPSLKATSSSTSRPRNQRHQDEQTNTSERSPKKQDAQESDESSDDLLGTSQKPRVAGYLF</sequence>
<feature type="region of interest" description="Disordered" evidence="2">
    <location>
        <begin position="1"/>
        <end position="62"/>
    </location>
</feature>
<keyword evidence="1" id="KW-0175">Coiled coil</keyword>
<evidence type="ECO:0000313" key="3">
    <source>
        <dbReference type="EMBL" id="KAF2647915.1"/>
    </source>
</evidence>
<gene>
    <name evidence="3" type="ORF">K491DRAFT_763398</name>
</gene>
<organism evidence="3 4">
    <name type="scientific">Lophiostoma macrostomum CBS 122681</name>
    <dbReference type="NCBI Taxonomy" id="1314788"/>
    <lineage>
        <taxon>Eukaryota</taxon>
        <taxon>Fungi</taxon>
        <taxon>Dikarya</taxon>
        <taxon>Ascomycota</taxon>
        <taxon>Pezizomycotina</taxon>
        <taxon>Dothideomycetes</taxon>
        <taxon>Pleosporomycetidae</taxon>
        <taxon>Pleosporales</taxon>
        <taxon>Lophiostomataceae</taxon>
        <taxon>Lophiostoma</taxon>
    </lineage>
</organism>
<evidence type="ECO:0000256" key="2">
    <source>
        <dbReference type="SAM" id="MobiDB-lite"/>
    </source>
</evidence>
<name>A0A6A6SJ76_9PLEO</name>
<protein>
    <submittedName>
        <fullName evidence="3">Uncharacterized protein</fullName>
    </submittedName>
</protein>
<evidence type="ECO:0000256" key="1">
    <source>
        <dbReference type="SAM" id="Coils"/>
    </source>
</evidence>
<keyword evidence="4" id="KW-1185">Reference proteome</keyword>
<dbReference type="Proteomes" id="UP000799324">
    <property type="component" value="Unassembled WGS sequence"/>
</dbReference>
<feature type="region of interest" description="Disordered" evidence="2">
    <location>
        <begin position="266"/>
        <end position="346"/>
    </location>
</feature>
<evidence type="ECO:0000313" key="4">
    <source>
        <dbReference type="Proteomes" id="UP000799324"/>
    </source>
</evidence>
<feature type="coiled-coil region" evidence="1">
    <location>
        <begin position="211"/>
        <end position="238"/>
    </location>
</feature>
<feature type="compositionally biased region" description="Polar residues" evidence="2">
    <location>
        <begin position="291"/>
        <end position="300"/>
    </location>
</feature>
<accession>A0A6A6SJ76</accession>
<feature type="compositionally biased region" description="Low complexity" evidence="2">
    <location>
        <begin position="266"/>
        <end position="277"/>
    </location>
</feature>